<accession>A0A0G4L7E0</accession>
<feature type="region of interest" description="Disordered" evidence="1">
    <location>
        <begin position="23"/>
        <end position="52"/>
    </location>
</feature>
<protein>
    <submittedName>
        <fullName evidence="2">Uncharacterized protein</fullName>
    </submittedName>
</protein>
<name>A0A0G4L7E0_VERLO</name>
<keyword evidence="3" id="KW-1185">Reference proteome</keyword>
<dbReference type="EMBL" id="CVQH01008891">
    <property type="protein sequence ID" value="CRK17886.1"/>
    <property type="molecule type" value="Genomic_DNA"/>
</dbReference>
<organism evidence="2 3">
    <name type="scientific">Verticillium longisporum</name>
    <name type="common">Verticillium dahliae var. longisporum</name>
    <dbReference type="NCBI Taxonomy" id="100787"/>
    <lineage>
        <taxon>Eukaryota</taxon>
        <taxon>Fungi</taxon>
        <taxon>Dikarya</taxon>
        <taxon>Ascomycota</taxon>
        <taxon>Pezizomycotina</taxon>
        <taxon>Sordariomycetes</taxon>
        <taxon>Hypocreomycetidae</taxon>
        <taxon>Glomerellales</taxon>
        <taxon>Plectosphaerellaceae</taxon>
        <taxon>Verticillium</taxon>
    </lineage>
</organism>
<sequence length="87" mass="9135">MGFSRKSSTGPLVVEKVRSSSYSSLASDSTTASAPTAPAAPGTRSPSVTRRSGNVNVYTHCGRHSNEYLFGGHSLSGLARSIFKRSD</sequence>
<evidence type="ECO:0000313" key="2">
    <source>
        <dbReference type="EMBL" id="CRK17886.1"/>
    </source>
</evidence>
<feature type="compositionally biased region" description="Low complexity" evidence="1">
    <location>
        <begin position="23"/>
        <end position="47"/>
    </location>
</feature>
<proteinExistence type="predicted"/>
<evidence type="ECO:0000256" key="1">
    <source>
        <dbReference type="SAM" id="MobiDB-lite"/>
    </source>
</evidence>
<gene>
    <name evidence="2" type="ORF">BN1708_012161</name>
</gene>
<evidence type="ECO:0000313" key="3">
    <source>
        <dbReference type="Proteomes" id="UP000044602"/>
    </source>
</evidence>
<dbReference type="AlphaFoldDB" id="A0A0G4L7E0"/>
<reference evidence="2 3" key="1">
    <citation type="submission" date="2015-05" db="EMBL/GenBank/DDBJ databases">
        <authorList>
            <person name="Wang D.B."/>
            <person name="Wang M."/>
        </authorList>
    </citation>
    <scope>NUCLEOTIDE SEQUENCE [LARGE SCALE GENOMIC DNA]</scope>
    <source>
        <strain evidence="2">VL1</strain>
    </source>
</reference>
<dbReference type="Proteomes" id="UP000044602">
    <property type="component" value="Unassembled WGS sequence"/>
</dbReference>